<feature type="signal peptide" evidence="5">
    <location>
        <begin position="1"/>
        <end position="28"/>
    </location>
</feature>
<keyword evidence="7" id="KW-1185">Reference proteome</keyword>
<dbReference type="Pfam" id="PF05576">
    <property type="entry name" value="Peptidase_S37"/>
    <property type="match status" value="1"/>
</dbReference>
<evidence type="ECO:0000256" key="2">
    <source>
        <dbReference type="ARBA" id="ARBA00022729"/>
    </source>
</evidence>
<evidence type="ECO:0008006" key="8">
    <source>
        <dbReference type="Google" id="ProtNLM"/>
    </source>
</evidence>
<sequence length="490" mass="54382">MTRFFRRPSILAAALALGLQACGGTEVAADEVLPVPSETVARAQELLQDAVPGDILTALQAIPGLTVVREAPPPAPGVRHFVMTYDQPADHWHPEGTRFQQRLTLRFVSAEAPMVLGSTGYAISTQSYRLEPTSLLQANQLLVEHRFFEPSRPNPANWKLLTIEQAAADHHRIIQAFKPLFAGKWISTGGSKGGMTSIYHRAFYPNDVDATVAYVTPNSYGTQDPRYVRFLSKLGTPECRERIRGFQREVLERRAEVEPLFVEAGQSQGLTYNLLGVDKAVEFTLLEFAFAFWQYGNASLCDAFPPAGGPAQGLVDLMDEVVGLSYMSDSDMDYYAPYDFQAATQLGSYASDERHLRGVQRYPGQYEPRALVPFDMKPYKFNPFAMPLIEGWVKAFGQRILFVYGENDPWSTGAFDVRSRNDSYRFYVPGGNHGSSIRFLPAADRAVALERLSAWAGVPATLPQLGLRGESGTEDISTGVVDRRRRAPRD</sequence>
<keyword evidence="2 5" id="KW-0732">Signal</keyword>
<dbReference type="EMBL" id="RAWI01000006">
    <property type="protein sequence ID" value="RKI16984.1"/>
    <property type="molecule type" value="Genomic_DNA"/>
</dbReference>
<reference evidence="6 7" key="1">
    <citation type="submission" date="2018-09" db="EMBL/GenBank/DDBJ databases">
        <authorList>
            <person name="Livingstone P.G."/>
            <person name="Whitworth D.E."/>
        </authorList>
    </citation>
    <scope>NUCLEOTIDE SEQUENCE [LARGE SCALE GENOMIC DNA]</scope>
    <source>
        <strain evidence="6 7">CA031B</strain>
    </source>
</reference>
<evidence type="ECO:0000313" key="7">
    <source>
        <dbReference type="Proteomes" id="UP000278907"/>
    </source>
</evidence>
<feature type="chain" id="PRO_5045816759" description="Aminopeptidase" evidence="5">
    <location>
        <begin position="29"/>
        <end position="490"/>
    </location>
</feature>
<dbReference type="PANTHER" id="PTHR11010:SF38">
    <property type="entry name" value="LYSOSOMAL PRO-X CARBOXYPEPTIDASE"/>
    <property type="match status" value="1"/>
</dbReference>
<dbReference type="RefSeq" id="WP_120581998.1">
    <property type="nucleotide sequence ID" value="NZ_RAWI01000006.1"/>
</dbReference>
<evidence type="ECO:0000256" key="3">
    <source>
        <dbReference type="ARBA" id="ARBA00022801"/>
    </source>
</evidence>
<comment type="caution">
    <text evidence="6">The sequence shown here is derived from an EMBL/GenBank/DDBJ whole genome shotgun (WGS) entry which is preliminary data.</text>
</comment>
<dbReference type="SUPFAM" id="SSF53474">
    <property type="entry name" value="alpha/beta-Hydrolases"/>
    <property type="match status" value="1"/>
</dbReference>
<evidence type="ECO:0000256" key="4">
    <source>
        <dbReference type="SAM" id="MobiDB-lite"/>
    </source>
</evidence>
<evidence type="ECO:0000313" key="6">
    <source>
        <dbReference type="EMBL" id="RKI16984.1"/>
    </source>
</evidence>
<evidence type="ECO:0000256" key="1">
    <source>
        <dbReference type="ARBA" id="ARBA00022670"/>
    </source>
</evidence>
<accession>A0ABX9QR62</accession>
<dbReference type="InterPro" id="IPR029058">
    <property type="entry name" value="AB_hydrolase_fold"/>
</dbReference>
<keyword evidence="3" id="KW-0378">Hydrolase</keyword>
<dbReference type="PROSITE" id="PS51257">
    <property type="entry name" value="PROKAR_LIPOPROTEIN"/>
    <property type="match status" value="1"/>
</dbReference>
<dbReference type="PANTHER" id="PTHR11010">
    <property type="entry name" value="PROTEASE S28 PRO-X CARBOXYPEPTIDASE-RELATED"/>
    <property type="match status" value="1"/>
</dbReference>
<organism evidence="6 7">
    <name type="scientific">Corallococcus praedator</name>
    <dbReference type="NCBI Taxonomy" id="2316724"/>
    <lineage>
        <taxon>Bacteria</taxon>
        <taxon>Pseudomonadati</taxon>
        <taxon>Myxococcota</taxon>
        <taxon>Myxococcia</taxon>
        <taxon>Myxococcales</taxon>
        <taxon>Cystobacterineae</taxon>
        <taxon>Myxococcaceae</taxon>
        <taxon>Corallococcus</taxon>
    </lineage>
</organism>
<dbReference type="Gene3D" id="3.40.50.1820">
    <property type="entry name" value="alpha/beta hydrolase"/>
    <property type="match status" value="2"/>
</dbReference>
<dbReference type="Proteomes" id="UP000278907">
    <property type="component" value="Unassembled WGS sequence"/>
</dbReference>
<proteinExistence type="predicted"/>
<name>A0ABX9QR62_9BACT</name>
<gene>
    <name evidence="6" type="ORF">D7Y13_01585</name>
</gene>
<feature type="region of interest" description="Disordered" evidence="4">
    <location>
        <begin position="467"/>
        <end position="490"/>
    </location>
</feature>
<protein>
    <recommendedName>
        <fullName evidence="8">Aminopeptidase</fullName>
    </recommendedName>
</protein>
<evidence type="ECO:0000256" key="5">
    <source>
        <dbReference type="SAM" id="SignalP"/>
    </source>
</evidence>
<keyword evidence="1" id="KW-0645">Protease</keyword>
<dbReference type="InterPro" id="IPR008761">
    <property type="entry name" value="Peptidase_S37"/>
</dbReference>